<protein>
    <recommendedName>
        <fullName evidence="3">DUF2970 domain-containing protein</fullName>
    </recommendedName>
</protein>
<dbReference type="EMBL" id="UINC01000479">
    <property type="protein sequence ID" value="SUZ56097.1"/>
    <property type="molecule type" value="Genomic_DNA"/>
</dbReference>
<feature type="transmembrane region" description="Helical" evidence="1">
    <location>
        <begin position="37"/>
        <end position="62"/>
    </location>
</feature>
<accession>A0A381NNJ6</accession>
<dbReference type="InterPro" id="IPR021344">
    <property type="entry name" value="DUF2970"/>
</dbReference>
<keyword evidence="1" id="KW-1133">Transmembrane helix</keyword>
<evidence type="ECO:0000256" key="1">
    <source>
        <dbReference type="SAM" id="Phobius"/>
    </source>
</evidence>
<keyword evidence="1" id="KW-0472">Membrane</keyword>
<gene>
    <name evidence="2" type="ORF">METZ01_LOCUS8951</name>
</gene>
<reference evidence="2" key="1">
    <citation type="submission" date="2018-05" db="EMBL/GenBank/DDBJ databases">
        <authorList>
            <person name="Lanie J.A."/>
            <person name="Ng W.-L."/>
            <person name="Kazmierczak K.M."/>
            <person name="Andrzejewski T.M."/>
            <person name="Davidsen T.M."/>
            <person name="Wayne K.J."/>
            <person name="Tettelin H."/>
            <person name="Glass J.I."/>
            <person name="Rusch D."/>
            <person name="Podicherti R."/>
            <person name="Tsui H.-C.T."/>
            <person name="Winkler M.E."/>
        </authorList>
    </citation>
    <scope>NUCLEOTIDE SEQUENCE</scope>
</reference>
<organism evidence="2">
    <name type="scientific">marine metagenome</name>
    <dbReference type="NCBI Taxonomy" id="408172"/>
    <lineage>
        <taxon>unclassified sequences</taxon>
        <taxon>metagenomes</taxon>
        <taxon>ecological metagenomes</taxon>
    </lineage>
</organism>
<evidence type="ECO:0000313" key="2">
    <source>
        <dbReference type="EMBL" id="SUZ56097.1"/>
    </source>
</evidence>
<evidence type="ECO:0008006" key="3">
    <source>
        <dbReference type="Google" id="ProtNLM"/>
    </source>
</evidence>
<keyword evidence="1" id="KW-0812">Transmembrane</keyword>
<proteinExistence type="predicted"/>
<sequence length="63" mass="6897">MKGVFEVFRAVASAMIGVGKKKDLVRDFESTEKNGPWAYIFVGLLMTAVFIGSIVTIVKFVLA</sequence>
<dbReference type="AlphaFoldDB" id="A0A381NNJ6"/>
<name>A0A381NNJ6_9ZZZZ</name>
<dbReference type="Pfam" id="PF11174">
    <property type="entry name" value="DUF2970"/>
    <property type="match status" value="1"/>
</dbReference>